<dbReference type="Gene3D" id="3.40.50.10860">
    <property type="entry name" value="Leucine Dehydrogenase, chain A, domain 1"/>
    <property type="match status" value="1"/>
</dbReference>
<dbReference type="PANTHER" id="PTHR21089">
    <property type="entry name" value="SHIKIMATE DEHYDROGENASE"/>
    <property type="match status" value="1"/>
</dbReference>
<accession>A0A1G6HRD0</accession>
<dbReference type="InterPro" id="IPR041121">
    <property type="entry name" value="SDH_C"/>
</dbReference>
<comment type="similarity">
    <text evidence="8">Belongs to the shikimate dehydrogenase family.</text>
</comment>
<feature type="binding site" evidence="8">
    <location>
        <position position="89"/>
    </location>
    <ligand>
        <name>shikimate</name>
        <dbReference type="ChEBI" id="CHEBI:36208"/>
    </ligand>
</feature>
<dbReference type="InterPro" id="IPR036291">
    <property type="entry name" value="NAD(P)-bd_dom_sf"/>
</dbReference>
<feature type="binding site" evidence="8">
    <location>
        <begin position="125"/>
        <end position="129"/>
    </location>
    <ligand>
        <name>NADP(+)</name>
        <dbReference type="ChEBI" id="CHEBI:58349"/>
    </ligand>
</feature>
<keyword evidence="3 8" id="KW-0028">Amino-acid biosynthesis</keyword>
<feature type="domain" description="Quinate/shikimate 5-dehydrogenase/glutamyl-tRNA reductase" evidence="9">
    <location>
        <begin position="118"/>
        <end position="211"/>
    </location>
</feature>
<dbReference type="GO" id="GO:0050661">
    <property type="term" value="F:NADP binding"/>
    <property type="evidence" value="ECO:0007669"/>
    <property type="project" value="InterPro"/>
</dbReference>
<feature type="binding site" evidence="8">
    <location>
        <position position="211"/>
    </location>
    <ligand>
        <name>NADP(+)</name>
        <dbReference type="ChEBI" id="CHEBI:58349"/>
    </ligand>
</feature>
<dbReference type="Gene3D" id="3.40.50.720">
    <property type="entry name" value="NAD(P)-binding Rossmann-like Domain"/>
    <property type="match status" value="1"/>
</dbReference>
<proteinExistence type="inferred from homology"/>
<dbReference type="GO" id="GO:0009423">
    <property type="term" value="P:chorismate biosynthetic process"/>
    <property type="evidence" value="ECO:0007669"/>
    <property type="project" value="UniProtKB-UniRule"/>
</dbReference>
<dbReference type="GO" id="GO:0004764">
    <property type="term" value="F:shikimate 3-dehydrogenase (NADP+) activity"/>
    <property type="evidence" value="ECO:0007669"/>
    <property type="project" value="UniProtKB-UniRule"/>
</dbReference>
<dbReference type="Proteomes" id="UP000199411">
    <property type="component" value="Unassembled WGS sequence"/>
</dbReference>
<feature type="binding site" evidence="8">
    <location>
        <position position="231"/>
    </location>
    <ligand>
        <name>NADP(+)</name>
        <dbReference type="ChEBI" id="CHEBI:58349"/>
    </ligand>
</feature>
<reference evidence="13" key="1">
    <citation type="submission" date="2016-10" db="EMBL/GenBank/DDBJ databases">
        <authorList>
            <person name="Varghese N."/>
            <person name="Submissions S."/>
        </authorList>
    </citation>
    <scope>NUCLEOTIDE SEQUENCE [LARGE SCALE GENOMIC DNA]</scope>
    <source>
        <strain evidence="13">DSM 8415</strain>
    </source>
</reference>
<name>A0A1G6HRD0_9BACT</name>
<feature type="binding site" evidence="8">
    <location>
        <begin position="19"/>
        <end position="21"/>
    </location>
    <ligand>
        <name>shikimate</name>
        <dbReference type="ChEBI" id="CHEBI:36208"/>
    </ligand>
</feature>
<dbReference type="PANTHER" id="PTHR21089:SF1">
    <property type="entry name" value="BIFUNCTIONAL 3-DEHYDROQUINATE DEHYDRATASE_SHIKIMATE DEHYDROGENASE, CHLOROPLASTIC"/>
    <property type="match status" value="1"/>
</dbReference>
<protein>
    <recommendedName>
        <fullName evidence="2 8">Shikimate dehydrogenase (NADP(+))</fullName>
        <shortName evidence="8">SDH</shortName>
        <ecNumber evidence="2 8">1.1.1.25</ecNumber>
    </recommendedName>
</protein>
<feature type="binding site" evidence="8">
    <location>
        <position position="64"/>
    </location>
    <ligand>
        <name>shikimate</name>
        <dbReference type="ChEBI" id="CHEBI:36208"/>
    </ligand>
</feature>
<dbReference type="GO" id="GO:0009073">
    <property type="term" value="P:aromatic amino acid family biosynthetic process"/>
    <property type="evidence" value="ECO:0007669"/>
    <property type="project" value="UniProtKB-KW"/>
</dbReference>
<dbReference type="GO" id="GO:0008652">
    <property type="term" value="P:amino acid biosynthetic process"/>
    <property type="evidence" value="ECO:0007669"/>
    <property type="project" value="UniProtKB-KW"/>
</dbReference>
<dbReference type="InterPro" id="IPR011342">
    <property type="entry name" value="Shikimate_DH"/>
</dbReference>
<comment type="subunit">
    <text evidence="8">Homodimer.</text>
</comment>
<organism evidence="12 13">
    <name type="scientific">Desulfurella multipotens</name>
    <dbReference type="NCBI Taxonomy" id="79269"/>
    <lineage>
        <taxon>Bacteria</taxon>
        <taxon>Pseudomonadati</taxon>
        <taxon>Campylobacterota</taxon>
        <taxon>Desulfurellia</taxon>
        <taxon>Desulfurellales</taxon>
        <taxon>Desulfurellaceae</taxon>
        <taxon>Desulfurella</taxon>
    </lineage>
</organism>
<dbReference type="OrthoDB" id="9792692at2"/>
<feature type="domain" description="SDH C-terminal" evidence="11">
    <location>
        <begin position="231"/>
        <end position="252"/>
    </location>
</feature>
<comment type="caution">
    <text evidence="8">Lacks conserved residue(s) required for the propagation of feature annotation.</text>
</comment>
<evidence type="ECO:0000313" key="12">
    <source>
        <dbReference type="EMBL" id="SDB96857.1"/>
    </source>
</evidence>
<dbReference type="UniPathway" id="UPA00053">
    <property type="reaction ID" value="UER00087"/>
</dbReference>
<dbReference type="RefSeq" id="WP_092127374.1">
    <property type="nucleotide sequence ID" value="NZ_FMYU01000001.1"/>
</dbReference>
<dbReference type="EC" id="1.1.1.25" evidence="2 8"/>
<evidence type="ECO:0000256" key="7">
    <source>
        <dbReference type="ARBA" id="ARBA00049442"/>
    </source>
</evidence>
<evidence type="ECO:0000259" key="11">
    <source>
        <dbReference type="Pfam" id="PF18317"/>
    </source>
</evidence>
<evidence type="ECO:0000259" key="10">
    <source>
        <dbReference type="Pfam" id="PF08501"/>
    </source>
</evidence>
<dbReference type="InterPro" id="IPR013708">
    <property type="entry name" value="Shikimate_DH-bd_N"/>
</dbReference>
<keyword evidence="6 8" id="KW-0057">Aromatic amino acid biosynthesis</keyword>
<gene>
    <name evidence="8" type="primary">aroE</name>
    <name evidence="12" type="ORF">SAMN05660835_00087</name>
</gene>
<comment type="pathway">
    <text evidence="1 8">Metabolic intermediate biosynthesis; chorismate biosynthesis; chorismate from D-erythrose 4-phosphate and phosphoenolpyruvate: step 4/7.</text>
</comment>
<dbReference type="InterPro" id="IPR006151">
    <property type="entry name" value="Shikm_DH/Glu-tRNA_Rdtase"/>
</dbReference>
<comment type="function">
    <text evidence="8">Involved in the biosynthesis of the chorismate, which leads to the biosynthesis of aromatic amino acids. Catalyzes the reversible NADPH linked reduction of 3-dehydroshikimate (DHSA) to yield shikimate (SA).</text>
</comment>
<feature type="binding site" evidence="8">
    <location>
        <position position="238"/>
    </location>
    <ligand>
        <name>shikimate</name>
        <dbReference type="ChEBI" id="CHEBI:36208"/>
    </ligand>
</feature>
<evidence type="ECO:0000256" key="3">
    <source>
        <dbReference type="ARBA" id="ARBA00022605"/>
    </source>
</evidence>
<dbReference type="SUPFAM" id="SSF53223">
    <property type="entry name" value="Aminoacid dehydrogenase-like, N-terminal domain"/>
    <property type="match status" value="1"/>
</dbReference>
<dbReference type="EMBL" id="FMYU01000001">
    <property type="protein sequence ID" value="SDB96857.1"/>
    <property type="molecule type" value="Genomic_DNA"/>
</dbReference>
<evidence type="ECO:0000256" key="4">
    <source>
        <dbReference type="ARBA" id="ARBA00022857"/>
    </source>
</evidence>
<evidence type="ECO:0000259" key="9">
    <source>
        <dbReference type="Pfam" id="PF01488"/>
    </source>
</evidence>
<dbReference type="InterPro" id="IPR022893">
    <property type="entry name" value="Shikimate_DH_fam"/>
</dbReference>
<feature type="binding site" evidence="8">
    <location>
        <position position="213"/>
    </location>
    <ligand>
        <name>shikimate</name>
        <dbReference type="ChEBI" id="CHEBI:36208"/>
    </ligand>
</feature>
<evidence type="ECO:0000256" key="1">
    <source>
        <dbReference type="ARBA" id="ARBA00004871"/>
    </source>
</evidence>
<dbReference type="Pfam" id="PF08501">
    <property type="entry name" value="Shikimate_dh_N"/>
    <property type="match status" value="1"/>
</dbReference>
<dbReference type="NCBIfam" id="TIGR00507">
    <property type="entry name" value="aroE"/>
    <property type="match status" value="1"/>
</dbReference>
<keyword evidence="5 8" id="KW-0560">Oxidoreductase</keyword>
<dbReference type="Pfam" id="PF18317">
    <property type="entry name" value="SDH_C"/>
    <property type="match status" value="1"/>
</dbReference>
<dbReference type="Pfam" id="PF01488">
    <property type="entry name" value="Shikimate_DH"/>
    <property type="match status" value="1"/>
</dbReference>
<evidence type="ECO:0000256" key="8">
    <source>
        <dbReference type="HAMAP-Rule" id="MF_00222"/>
    </source>
</evidence>
<evidence type="ECO:0000256" key="2">
    <source>
        <dbReference type="ARBA" id="ARBA00012962"/>
    </source>
</evidence>
<dbReference type="GO" id="GO:0019632">
    <property type="term" value="P:shikimate metabolic process"/>
    <property type="evidence" value="ECO:0007669"/>
    <property type="project" value="InterPro"/>
</dbReference>
<feature type="domain" description="Shikimate dehydrogenase substrate binding N-terminal" evidence="10">
    <location>
        <begin position="11"/>
        <end position="91"/>
    </location>
</feature>
<keyword evidence="13" id="KW-1185">Reference proteome</keyword>
<keyword evidence="4 8" id="KW-0521">NADP</keyword>
<dbReference type="CDD" id="cd01065">
    <property type="entry name" value="NAD_bind_Shikimate_DH"/>
    <property type="match status" value="1"/>
</dbReference>
<feature type="active site" description="Proton acceptor" evidence="8">
    <location>
        <position position="68"/>
    </location>
</feature>
<comment type="catalytic activity">
    <reaction evidence="7 8">
        <text>shikimate + NADP(+) = 3-dehydroshikimate + NADPH + H(+)</text>
        <dbReference type="Rhea" id="RHEA:17737"/>
        <dbReference type="ChEBI" id="CHEBI:15378"/>
        <dbReference type="ChEBI" id="CHEBI:16630"/>
        <dbReference type="ChEBI" id="CHEBI:36208"/>
        <dbReference type="ChEBI" id="CHEBI:57783"/>
        <dbReference type="ChEBI" id="CHEBI:58349"/>
        <dbReference type="EC" id="1.1.1.25"/>
    </reaction>
</comment>
<dbReference type="HAMAP" id="MF_00222">
    <property type="entry name" value="Shikimate_DH_AroE"/>
    <property type="match status" value="1"/>
</dbReference>
<dbReference type="SUPFAM" id="SSF51735">
    <property type="entry name" value="NAD(P)-binding Rossmann-fold domains"/>
    <property type="match status" value="1"/>
</dbReference>
<feature type="binding site" evidence="8">
    <location>
        <position position="104"/>
    </location>
    <ligand>
        <name>shikimate</name>
        <dbReference type="ChEBI" id="CHEBI:36208"/>
    </ligand>
</feature>
<evidence type="ECO:0000256" key="6">
    <source>
        <dbReference type="ARBA" id="ARBA00023141"/>
    </source>
</evidence>
<dbReference type="GO" id="GO:0005829">
    <property type="term" value="C:cytosol"/>
    <property type="evidence" value="ECO:0007669"/>
    <property type="project" value="TreeGrafter"/>
</dbReference>
<sequence length="264" mass="29149">MIGPQTKLYAIIGKPIKHSLSPKLHNAMFEKYGIDAVYLAFEVNNIKQAVEGVKGLGIKGLNVTLPFKNEVIKFLDSIESQAKIIGSINTIKNSNGTLLGYNTDYLGFFETIKDIDCNKSICILGSGGASAACIYAFYKKGVKSLNIYNRTFANAFKLKEQFGDLITLNLIEKKDIYKNEIIVNTTSAGILGSEDIIDLNLLNKNSLLIDIVYKSELIKKAAAVGINGIDGTKMFIYQAYHAFKIWTDIEFDINHAFEVINGPS</sequence>
<evidence type="ECO:0000313" key="13">
    <source>
        <dbReference type="Proteomes" id="UP000199411"/>
    </source>
</evidence>
<dbReference type="AlphaFoldDB" id="A0A1G6HRD0"/>
<evidence type="ECO:0000256" key="5">
    <source>
        <dbReference type="ARBA" id="ARBA00023002"/>
    </source>
</evidence>
<dbReference type="InterPro" id="IPR046346">
    <property type="entry name" value="Aminoacid_DH-like_N_sf"/>
</dbReference>